<feature type="domain" description="EamA" evidence="8">
    <location>
        <begin position="18"/>
        <end position="152"/>
    </location>
</feature>
<feature type="domain" description="EamA" evidence="8">
    <location>
        <begin position="163"/>
        <end position="296"/>
    </location>
</feature>
<feature type="transmembrane region" description="Helical" evidence="7">
    <location>
        <begin position="160"/>
        <end position="180"/>
    </location>
</feature>
<proteinExistence type="inferred from homology"/>
<feature type="transmembrane region" description="Helical" evidence="7">
    <location>
        <begin position="106"/>
        <end position="128"/>
    </location>
</feature>
<accession>A0ABS5DL60</accession>
<sequence length="346" mass="35325">MTDTADEAPTTRAGNTTIGAAAVLTAAALWGTVGPAQVLAASAADPGALGVARLLLGGLGLALFCRRPAAWRAVMRRDVIGWVFLAALATGVYQIAFMHAVDELGAALGTTIALGVAPITTGLCAHWWAREHLTLGWTLGTVAAVAGCVVLLNPWGAERISATGVGIALISGSCYGVYTVAAKRFLQAGAPALPATTITLLIAGIALSPLLWLHGGHLTDANSLLLIAWIALAGTTTAYAAFVHGLHRTTAPTAGTLSLAEPLLSAVLGVLVLHERLSLPATLGCLILLAGLATVTLVDARPRSTRGRDTGRRAERRMAQAMVARSGPGAPPRSTSTRMPEGPPSS</sequence>
<keyword evidence="10" id="KW-1185">Reference proteome</keyword>
<dbReference type="EMBL" id="JAGPXE010000011">
    <property type="protein sequence ID" value="MBQ0927027.1"/>
    <property type="molecule type" value="Genomic_DNA"/>
</dbReference>
<evidence type="ECO:0000256" key="6">
    <source>
        <dbReference type="SAM" id="MobiDB-lite"/>
    </source>
</evidence>
<protein>
    <submittedName>
        <fullName evidence="9">EamA family transporter</fullName>
    </submittedName>
</protein>
<evidence type="ECO:0000256" key="1">
    <source>
        <dbReference type="ARBA" id="ARBA00004141"/>
    </source>
</evidence>
<evidence type="ECO:0000256" key="2">
    <source>
        <dbReference type="ARBA" id="ARBA00007362"/>
    </source>
</evidence>
<feature type="transmembrane region" description="Helical" evidence="7">
    <location>
        <begin position="224"/>
        <end position="242"/>
    </location>
</feature>
<evidence type="ECO:0000256" key="7">
    <source>
        <dbReference type="SAM" id="Phobius"/>
    </source>
</evidence>
<dbReference type="Proteomes" id="UP000674084">
    <property type="component" value="Unassembled WGS sequence"/>
</dbReference>
<evidence type="ECO:0000313" key="10">
    <source>
        <dbReference type="Proteomes" id="UP000674084"/>
    </source>
</evidence>
<feature type="transmembrane region" description="Helical" evidence="7">
    <location>
        <begin position="254"/>
        <end position="273"/>
    </location>
</feature>
<comment type="similarity">
    <text evidence="2">Belongs to the EamA transporter family.</text>
</comment>
<name>A0ABS5DL60_9PSEU</name>
<dbReference type="PANTHER" id="PTHR32322">
    <property type="entry name" value="INNER MEMBRANE TRANSPORTER"/>
    <property type="match status" value="1"/>
</dbReference>
<feature type="transmembrane region" description="Helical" evidence="7">
    <location>
        <begin position="47"/>
        <end position="67"/>
    </location>
</feature>
<comment type="subcellular location">
    <subcellularLocation>
        <location evidence="1">Membrane</location>
        <topology evidence="1">Multi-pass membrane protein</topology>
    </subcellularLocation>
</comment>
<dbReference type="InterPro" id="IPR000620">
    <property type="entry name" value="EamA_dom"/>
</dbReference>
<dbReference type="PANTHER" id="PTHR32322:SF2">
    <property type="entry name" value="EAMA DOMAIN-CONTAINING PROTEIN"/>
    <property type="match status" value="1"/>
</dbReference>
<organism evidence="9 10">
    <name type="scientific">Saccharopolyspora endophytica</name>
    <dbReference type="NCBI Taxonomy" id="543886"/>
    <lineage>
        <taxon>Bacteria</taxon>
        <taxon>Bacillati</taxon>
        <taxon>Actinomycetota</taxon>
        <taxon>Actinomycetes</taxon>
        <taxon>Pseudonocardiales</taxon>
        <taxon>Pseudonocardiaceae</taxon>
        <taxon>Saccharopolyspora</taxon>
    </lineage>
</organism>
<evidence type="ECO:0000259" key="8">
    <source>
        <dbReference type="Pfam" id="PF00892"/>
    </source>
</evidence>
<feature type="transmembrane region" description="Helical" evidence="7">
    <location>
        <begin position="279"/>
        <end position="298"/>
    </location>
</feature>
<comment type="caution">
    <text evidence="9">The sequence shown here is derived from an EMBL/GenBank/DDBJ whole genome shotgun (WGS) entry which is preliminary data.</text>
</comment>
<feature type="transmembrane region" description="Helical" evidence="7">
    <location>
        <begin position="135"/>
        <end position="154"/>
    </location>
</feature>
<dbReference type="RefSeq" id="WP_210972155.1">
    <property type="nucleotide sequence ID" value="NZ_JAGPXE010000011.1"/>
</dbReference>
<evidence type="ECO:0000256" key="5">
    <source>
        <dbReference type="ARBA" id="ARBA00023136"/>
    </source>
</evidence>
<dbReference type="Pfam" id="PF00892">
    <property type="entry name" value="EamA"/>
    <property type="match status" value="2"/>
</dbReference>
<feature type="region of interest" description="Disordered" evidence="6">
    <location>
        <begin position="302"/>
        <end position="346"/>
    </location>
</feature>
<keyword evidence="5 7" id="KW-0472">Membrane</keyword>
<dbReference type="InterPro" id="IPR037185">
    <property type="entry name" value="EmrE-like"/>
</dbReference>
<feature type="compositionally biased region" description="Basic and acidic residues" evidence="6">
    <location>
        <begin position="302"/>
        <end position="318"/>
    </location>
</feature>
<keyword evidence="3 7" id="KW-0812">Transmembrane</keyword>
<evidence type="ECO:0000256" key="4">
    <source>
        <dbReference type="ARBA" id="ARBA00022989"/>
    </source>
</evidence>
<evidence type="ECO:0000256" key="3">
    <source>
        <dbReference type="ARBA" id="ARBA00022692"/>
    </source>
</evidence>
<keyword evidence="4 7" id="KW-1133">Transmembrane helix</keyword>
<dbReference type="InterPro" id="IPR050638">
    <property type="entry name" value="AA-Vitamin_Transporters"/>
</dbReference>
<reference evidence="9 10" key="1">
    <citation type="submission" date="2021-04" db="EMBL/GenBank/DDBJ databases">
        <title>Whole-genome sequencing of Saccharopolyspora endophytica KCTC 19397.</title>
        <authorList>
            <person name="Ay H."/>
            <person name="Saygin H."/>
            <person name="Sahin N."/>
        </authorList>
    </citation>
    <scope>NUCLEOTIDE SEQUENCE [LARGE SCALE GENOMIC DNA]</scope>
    <source>
        <strain evidence="9 10">KCTC 19397</strain>
    </source>
</reference>
<feature type="transmembrane region" description="Helical" evidence="7">
    <location>
        <begin position="79"/>
        <end position="100"/>
    </location>
</feature>
<feature type="transmembrane region" description="Helical" evidence="7">
    <location>
        <begin position="192"/>
        <end position="212"/>
    </location>
</feature>
<dbReference type="SUPFAM" id="SSF103481">
    <property type="entry name" value="Multidrug resistance efflux transporter EmrE"/>
    <property type="match status" value="2"/>
</dbReference>
<evidence type="ECO:0000313" key="9">
    <source>
        <dbReference type="EMBL" id="MBQ0927027.1"/>
    </source>
</evidence>
<gene>
    <name evidence="9" type="ORF">KBO27_24035</name>
</gene>